<dbReference type="PANTHER" id="PTHR42884">
    <property type="entry name" value="PROPROTEIN CONVERTASE SUBTILISIN/KEXIN-RELATED"/>
    <property type="match status" value="1"/>
</dbReference>
<evidence type="ECO:0000313" key="7">
    <source>
        <dbReference type="EMBL" id="CCH66912.1"/>
    </source>
</evidence>
<dbReference type="InterPro" id="IPR002884">
    <property type="entry name" value="P_dom"/>
</dbReference>
<dbReference type="RefSeq" id="WP_008232881.1">
    <property type="nucleotide sequence ID" value="NZ_CAIY01000029.1"/>
</dbReference>
<keyword evidence="8" id="KW-1185">Reference proteome</keyword>
<comment type="caution">
    <text evidence="7">The sequence shown here is derived from an EMBL/GenBank/DDBJ whole genome shotgun (WGS) entry which is preliminary data.</text>
</comment>
<name>M1WYJ8_9NOST</name>
<dbReference type="STRING" id="1165094.RINTHH_7570"/>
<comment type="similarity">
    <text evidence="5">Belongs to the peptidase S8 family.</text>
</comment>
<proteinExistence type="inferred from homology"/>
<feature type="active site" description="Charge relay system" evidence="4 5">
    <location>
        <position position="472"/>
    </location>
</feature>
<evidence type="ECO:0000259" key="6">
    <source>
        <dbReference type="PROSITE" id="PS51829"/>
    </source>
</evidence>
<dbReference type="EMBL" id="CAIY01000029">
    <property type="protein sequence ID" value="CCH66912.1"/>
    <property type="molecule type" value="Genomic_DNA"/>
</dbReference>
<dbReference type="InterPro" id="IPR008979">
    <property type="entry name" value="Galactose-bd-like_sf"/>
</dbReference>
<reference evidence="7 8" key="1">
    <citation type="submission" date="2012-05" db="EMBL/GenBank/DDBJ databases">
        <authorList>
            <person name="Hilton J."/>
        </authorList>
    </citation>
    <scope>NUCLEOTIDE SEQUENCE [LARGE SCALE GENOMIC DNA]</scope>
    <source>
        <strain evidence="7 8">HH01</strain>
    </source>
</reference>
<dbReference type="Proteomes" id="UP000053051">
    <property type="component" value="Unassembled WGS sequence"/>
</dbReference>
<dbReference type="InterPro" id="IPR034054">
    <property type="entry name" value="Pep_S8_PrcA"/>
</dbReference>
<dbReference type="Gene3D" id="2.60.120.260">
    <property type="entry name" value="Galactose-binding domain-like"/>
    <property type="match status" value="1"/>
</dbReference>
<dbReference type="OrthoDB" id="9798386at2"/>
<gene>
    <name evidence="7" type="ORF">RINTHH_7570</name>
</gene>
<dbReference type="InterPro" id="IPR036852">
    <property type="entry name" value="Peptidase_S8/S53_dom_sf"/>
</dbReference>
<dbReference type="AlphaFoldDB" id="M1WYJ8"/>
<accession>M1WYJ8</accession>
<evidence type="ECO:0000256" key="2">
    <source>
        <dbReference type="ARBA" id="ARBA00022801"/>
    </source>
</evidence>
<sequence length="681" mass="75048">MGIILQRGGEEFCLEKLGNYFTLRFRVPLSSQDLSNLTWGIWQCHIPQVRLDLFQVLPENLEKSMSLARLNKNVAFASHVYQFPNSPGTSIYLSDEITVQFASGVNETQINSLVAKLNLCDAQHVNFLPNTFSFRVSQQAPINPIKITNSIIIFPEVLVAEPNIIIRQETHHQRQDFLYSYQWYLNHNGGSELASLSHISVEKAWDMTRGNRSVVIAVVDDSFDLNHPDFQGTSKIVAPKDLKDNNFLPLPGDNRISHGNASAGIALAEDNGCGIIGVAPGCALMPIRTTGFIDDNSIESIFNWSVENGASIISCCWGASAVYFPLSLRQRAVIAYAAAEGRNGNGCVILFSAGNTNRPINGTVYECNWPKDMIQENTHWLNGFAVHPDVITVSASTSLNRKAAYSNWGENISICSPSNNAPPGMWFQEAGFVFTQPAIINDLPGRGMFDTKQLEEAGYSPGDFTSNFGGTSSATSIVAGVVALILSINPDLTTSQIRTILEQTADKIVDTNPDSQLGMCGGTYDENGHSLWFGHGKVNAGRAVKLASQMRIIPNSMSKHIVGMNNHPIKIPDYDPQGITSGIKISESILVKDIRVTIDIYHQFLGDLEIYLITPNNQRVLLQNRTLGCRTNFKTICTLISHPKLKQVLHLQSQGDWYLWVIDFSPRDMGTINGWQLSLGG</sequence>
<dbReference type="GO" id="GO:0016485">
    <property type="term" value="P:protein processing"/>
    <property type="evidence" value="ECO:0007669"/>
    <property type="project" value="TreeGrafter"/>
</dbReference>
<dbReference type="SUPFAM" id="SSF52743">
    <property type="entry name" value="Subtilisin-like"/>
    <property type="match status" value="1"/>
</dbReference>
<dbReference type="Pfam" id="PF00082">
    <property type="entry name" value="Peptidase_S8"/>
    <property type="match status" value="1"/>
</dbReference>
<feature type="active site" description="Charge relay system" evidence="4 5">
    <location>
        <position position="220"/>
    </location>
</feature>
<dbReference type="PROSITE" id="PS51892">
    <property type="entry name" value="SUBTILASE"/>
    <property type="match status" value="1"/>
</dbReference>
<evidence type="ECO:0000256" key="4">
    <source>
        <dbReference type="PIRSR" id="PIRSR615500-1"/>
    </source>
</evidence>
<evidence type="ECO:0000256" key="5">
    <source>
        <dbReference type="PROSITE-ProRule" id="PRU01240"/>
    </source>
</evidence>
<keyword evidence="1 5" id="KW-0645">Protease</keyword>
<organism evidence="7 8">
    <name type="scientific">Richelia intracellularis HH01</name>
    <dbReference type="NCBI Taxonomy" id="1165094"/>
    <lineage>
        <taxon>Bacteria</taxon>
        <taxon>Bacillati</taxon>
        <taxon>Cyanobacteriota</taxon>
        <taxon>Cyanophyceae</taxon>
        <taxon>Nostocales</taxon>
        <taxon>Nostocaceae</taxon>
        <taxon>Richelia</taxon>
    </lineage>
</organism>
<dbReference type="GO" id="GO:0012505">
    <property type="term" value="C:endomembrane system"/>
    <property type="evidence" value="ECO:0007669"/>
    <property type="project" value="UniProtKB-ARBA"/>
</dbReference>
<dbReference type="GO" id="GO:0004252">
    <property type="term" value="F:serine-type endopeptidase activity"/>
    <property type="evidence" value="ECO:0007669"/>
    <property type="project" value="UniProtKB-UniRule"/>
</dbReference>
<keyword evidence="3 5" id="KW-0720">Serine protease</keyword>
<evidence type="ECO:0000256" key="3">
    <source>
        <dbReference type="ARBA" id="ARBA00022825"/>
    </source>
</evidence>
<dbReference type="PRINTS" id="PR00723">
    <property type="entry name" value="SUBTILISIN"/>
</dbReference>
<reference evidence="8" key="2">
    <citation type="submission" date="2016-01" db="EMBL/GenBank/DDBJ databases">
        <title>Diatom-associated endosymboitic cyanobacterium lacks core nitrogen metabolism enzymes.</title>
        <authorList>
            <person name="Hilton J.A."/>
            <person name="Foster R.A."/>
            <person name="Tripp H.J."/>
            <person name="Carter B.J."/>
            <person name="Zehr J.P."/>
            <person name="Villareal T.A."/>
        </authorList>
    </citation>
    <scope>NUCLEOTIDE SEQUENCE [LARGE SCALE GENOMIC DNA]</scope>
    <source>
        <strain evidence="8">HH01</strain>
    </source>
</reference>
<evidence type="ECO:0000313" key="8">
    <source>
        <dbReference type="Proteomes" id="UP000053051"/>
    </source>
</evidence>
<dbReference type="InterPro" id="IPR000209">
    <property type="entry name" value="Peptidase_S8/S53_dom"/>
</dbReference>
<dbReference type="Pfam" id="PF01483">
    <property type="entry name" value="P_proprotein"/>
    <property type="match status" value="1"/>
</dbReference>
<dbReference type="GO" id="GO:0005737">
    <property type="term" value="C:cytoplasm"/>
    <property type="evidence" value="ECO:0007669"/>
    <property type="project" value="UniProtKB-ARBA"/>
</dbReference>
<dbReference type="InterPro" id="IPR015500">
    <property type="entry name" value="Peptidase_S8_subtilisin-rel"/>
</dbReference>
<dbReference type="Gene3D" id="3.40.50.200">
    <property type="entry name" value="Peptidase S8/S53 domain"/>
    <property type="match status" value="1"/>
</dbReference>
<dbReference type="CDD" id="cd07498">
    <property type="entry name" value="Peptidases_S8_15"/>
    <property type="match status" value="1"/>
</dbReference>
<dbReference type="PROSITE" id="PS51829">
    <property type="entry name" value="P_HOMO_B"/>
    <property type="match status" value="1"/>
</dbReference>
<evidence type="ECO:0000256" key="1">
    <source>
        <dbReference type="ARBA" id="ARBA00022670"/>
    </source>
</evidence>
<feature type="active site" description="Charge relay system" evidence="4 5">
    <location>
        <position position="258"/>
    </location>
</feature>
<protein>
    <submittedName>
        <fullName evidence="7">Calcium-dependent protease</fullName>
    </submittedName>
</protein>
<dbReference type="PANTHER" id="PTHR42884:SF14">
    <property type="entry name" value="NEUROENDOCRINE CONVERTASE 1"/>
    <property type="match status" value="1"/>
</dbReference>
<keyword evidence="2 5" id="KW-0378">Hydrolase</keyword>
<feature type="domain" description="P/Homo B" evidence="6">
    <location>
        <begin position="553"/>
        <end position="681"/>
    </location>
</feature>
<dbReference type="SUPFAM" id="SSF49785">
    <property type="entry name" value="Galactose-binding domain-like"/>
    <property type="match status" value="1"/>
</dbReference>
<dbReference type="GO" id="GO:0016020">
    <property type="term" value="C:membrane"/>
    <property type="evidence" value="ECO:0007669"/>
    <property type="project" value="TreeGrafter"/>
</dbReference>